<keyword evidence="1" id="KW-0805">Transcription regulation</keyword>
<dbReference type="SUPFAM" id="SSF75516">
    <property type="entry name" value="Pheromone-binding domain of LuxR-like quorum-sensing transcription factors"/>
    <property type="match status" value="1"/>
</dbReference>
<evidence type="ECO:0000256" key="3">
    <source>
        <dbReference type="ARBA" id="ARBA00023163"/>
    </source>
</evidence>
<dbReference type="KEGG" id="daa:AKL17_0453"/>
<name>A0A159Z178_9RHOB</name>
<dbReference type="EMBL" id="CP012661">
    <property type="protein sequence ID" value="AMY67714.1"/>
    <property type="molecule type" value="Genomic_DNA"/>
</dbReference>
<dbReference type="InterPro" id="IPR036388">
    <property type="entry name" value="WH-like_DNA-bd_sf"/>
</dbReference>
<dbReference type="OrthoDB" id="7826109at2"/>
<keyword evidence="3" id="KW-0804">Transcription</keyword>
<dbReference type="Gene3D" id="1.10.10.10">
    <property type="entry name" value="Winged helix-like DNA-binding domain superfamily/Winged helix DNA-binding domain"/>
    <property type="match status" value="1"/>
</dbReference>
<dbReference type="RefSeq" id="WP_066809281.1">
    <property type="nucleotide sequence ID" value="NZ_CP012661.1"/>
</dbReference>
<sequence>MSVKAGIDLQLQHLARLATSGYFVGLHIRFAAPLMLFQTYRQDWSDHYTDNGYALRDPMIAWGFSTTGVTRWSEMAVPDTFGILKEAASFGLVYGAAVSCGAISSRTIAGIARSDREFADDELTRIEGIVGSLHDMTEPPESLTLAQIQALRLIAAGDRHAAAAAKLGISESALKARLNAARQRLLARTTAEAIQRAKDYRLL</sequence>
<feature type="domain" description="HTH luxR-type" evidence="4">
    <location>
        <begin position="140"/>
        <end position="197"/>
    </location>
</feature>
<evidence type="ECO:0000313" key="6">
    <source>
        <dbReference type="Proteomes" id="UP000076128"/>
    </source>
</evidence>
<dbReference type="InterPro" id="IPR036693">
    <property type="entry name" value="TF_LuxR_autoind-bd_dom_sf"/>
</dbReference>
<protein>
    <submittedName>
        <fullName evidence="5">Transcriptional regulator</fullName>
    </submittedName>
</protein>
<gene>
    <name evidence="5" type="ORF">AKL17_0453</name>
</gene>
<dbReference type="SUPFAM" id="SSF46894">
    <property type="entry name" value="C-terminal effector domain of the bipartite response regulators"/>
    <property type="match status" value="1"/>
</dbReference>
<reference evidence="5 6" key="1">
    <citation type="submission" date="2015-09" db="EMBL/GenBank/DDBJ databases">
        <title>Complete genome sequence of Defluviimonas alba cai42t isolated from an oilfield in Xinjiang.</title>
        <authorList>
            <person name="Geng S."/>
            <person name="Pan X."/>
            <person name="Wu X."/>
        </authorList>
    </citation>
    <scope>NUCLEOTIDE SEQUENCE [LARGE SCALE GENOMIC DNA]</scope>
    <source>
        <strain evidence="6">cai42</strain>
    </source>
</reference>
<dbReference type="SMART" id="SM00421">
    <property type="entry name" value="HTH_LUXR"/>
    <property type="match status" value="1"/>
</dbReference>
<proteinExistence type="predicted"/>
<dbReference type="Pfam" id="PF03472">
    <property type="entry name" value="Autoind_bind"/>
    <property type="match status" value="1"/>
</dbReference>
<evidence type="ECO:0000256" key="2">
    <source>
        <dbReference type="ARBA" id="ARBA00023125"/>
    </source>
</evidence>
<dbReference type="AlphaFoldDB" id="A0A159Z178"/>
<dbReference type="GO" id="GO:0006355">
    <property type="term" value="P:regulation of DNA-templated transcription"/>
    <property type="evidence" value="ECO:0007669"/>
    <property type="project" value="InterPro"/>
</dbReference>
<organism evidence="5 6">
    <name type="scientific">Frigidibacter mobilis</name>
    <dbReference type="NCBI Taxonomy" id="1335048"/>
    <lineage>
        <taxon>Bacteria</taxon>
        <taxon>Pseudomonadati</taxon>
        <taxon>Pseudomonadota</taxon>
        <taxon>Alphaproteobacteria</taxon>
        <taxon>Rhodobacterales</taxon>
        <taxon>Paracoccaceae</taxon>
        <taxon>Frigidibacter</taxon>
    </lineage>
</organism>
<keyword evidence="2" id="KW-0238">DNA-binding</keyword>
<dbReference type="Proteomes" id="UP000076128">
    <property type="component" value="Chromosome"/>
</dbReference>
<dbReference type="InterPro" id="IPR016032">
    <property type="entry name" value="Sig_transdc_resp-reg_C-effctor"/>
</dbReference>
<keyword evidence="6" id="KW-1185">Reference proteome</keyword>
<evidence type="ECO:0000256" key="1">
    <source>
        <dbReference type="ARBA" id="ARBA00023015"/>
    </source>
</evidence>
<dbReference type="InterPro" id="IPR005143">
    <property type="entry name" value="TF_LuxR_autoind-bd_dom"/>
</dbReference>
<dbReference type="Gene3D" id="3.30.450.80">
    <property type="entry name" value="Transcription factor LuxR-like, autoinducer-binding domain"/>
    <property type="match status" value="1"/>
</dbReference>
<dbReference type="GO" id="GO:0003677">
    <property type="term" value="F:DNA binding"/>
    <property type="evidence" value="ECO:0007669"/>
    <property type="project" value="UniProtKB-KW"/>
</dbReference>
<dbReference type="InterPro" id="IPR000792">
    <property type="entry name" value="Tscrpt_reg_LuxR_C"/>
</dbReference>
<accession>A0A159Z178</accession>
<evidence type="ECO:0000313" key="5">
    <source>
        <dbReference type="EMBL" id="AMY67714.1"/>
    </source>
</evidence>
<dbReference type="STRING" id="1335048.AKL17_0453"/>
<dbReference type="PATRIC" id="fig|1335048.3.peg.473"/>
<evidence type="ECO:0000259" key="4">
    <source>
        <dbReference type="SMART" id="SM00421"/>
    </source>
</evidence>